<accession>A0A0K6SBJ6</accession>
<evidence type="ECO:0000259" key="2">
    <source>
        <dbReference type="Pfam" id="PF03109"/>
    </source>
</evidence>
<dbReference type="SUPFAM" id="SSF56112">
    <property type="entry name" value="Protein kinase-like (PK-like)"/>
    <property type="match status" value="1"/>
</dbReference>
<evidence type="ECO:0000313" key="3">
    <source>
        <dbReference type="EMBL" id="CUC10945.1"/>
    </source>
</evidence>
<dbReference type="InterPro" id="IPR004147">
    <property type="entry name" value="ABC1_dom"/>
</dbReference>
<gene>
    <name evidence="3" type="ORF">Cvel_13766.t2.CR2</name>
</gene>
<dbReference type="VEuPathDB" id="CryptoDB:Cvel_13766"/>
<sequence>MGRGLCRSLFFRSEIQATLGRRFPQSLGHSLPSSQKRASFFRDLLHRVPSGSRKRFGVAVAVACVAYKSLGTAKESKRIVRCDLKTGGEDTEEGDELVEVSMRKGGKVLRRSFWEWVVHCWHMLRRGFVLAGALLPLGLSAPLCFSWGGVYRKWWVERLADTFRRLGPAFIKLGQWIGARPDLFPPDLVHAMESLHQNAPEHSFGHTAEEIERAFGVPWKDLFEEVERKPLGSGSIAQVHKAKIRRDAPESLVGRPGAVVAVKVQHPGVSENLETDFAILSAILPLLPGLKAYRVPEMLSSLQSSLSAQLDFRKEADALELMGKNFGRWKLVSLPTPIRPLVGPSVLVESFEAGAPLSDFVRPGNGVEETRIARQVARLGVFVLLKMMLVDGVLHGDLHPGNIMVRLEQKEAGTGEGNGKDRLTLLISAFRNLCGNRDLGKEKGERDGLPPAKNGDAMNGGGEEKSTEGIGGQRQDVSVSTGSGRERGGGSRAHLVLLDVGMTEHLSSAETQTLRRLFGGLSGLVGEAVCDAICALSPEVLSSERRTEFISQMDRALGRQRLAEEKSERRLADRRGTGDGSIERKGEGGLEKMDEWWRELCFEGERLEGACRNHAFEAQREERLVKNQRLVPEREREEATSSSMPVSRPSKADILLLPLEEDLQLNSEVCSSLWLASDSHTEASSSVCKESLAVGLEKSIDGKGGESMDVCVSVPSQADACSINGREGCQREGEVKLETDMKGREGENEEDPRTTIFGNTRIAAAMECCRQNRVLVEGKLCLVVVTAMMCEAMQRTMYPSMDVYEMVDNICHAVGVTDALATRIPGLRTALDRFLAWAAGVCSSL</sequence>
<organism evidence="3">
    <name type="scientific">Chromera velia CCMP2878</name>
    <dbReference type="NCBI Taxonomy" id="1169474"/>
    <lineage>
        <taxon>Eukaryota</taxon>
        <taxon>Sar</taxon>
        <taxon>Alveolata</taxon>
        <taxon>Colpodellida</taxon>
        <taxon>Chromeraceae</taxon>
        <taxon>Chromera</taxon>
    </lineage>
</organism>
<proteinExistence type="predicted"/>
<dbReference type="InterPro" id="IPR011009">
    <property type="entry name" value="Kinase-like_dom_sf"/>
</dbReference>
<feature type="domain" description="ABC1 atypical kinase-like" evidence="2">
    <location>
        <begin position="195"/>
        <end position="409"/>
    </location>
</feature>
<evidence type="ECO:0000256" key="1">
    <source>
        <dbReference type="SAM" id="MobiDB-lite"/>
    </source>
</evidence>
<dbReference type="PANTHER" id="PTHR45890">
    <property type="entry name" value="AARF DOMAIN CONTAINING KINASE 2 (PREDICTED)"/>
    <property type="match status" value="1"/>
</dbReference>
<dbReference type="InterPro" id="IPR052402">
    <property type="entry name" value="ADCK_kinase"/>
</dbReference>
<dbReference type="PANTHER" id="PTHR45890:SF1">
    <property type="entry name" value="AARF DOMAIN CONTAINING KINASE 2"/>
    <property type="match status" value="1"/>
</dbReference>
<feature type="region of interest" description="Disordered" evidence="1">
    <location>
        <begin position="438"/>
        <end position="490"/>
    </location>
</feature>
<protein>
    <recommendedName>
        <fullName evidence="2">ABC1 atypical kinase-like domain-containing protein</fullName>
    </recommendedName>
</protein>
<dbReference type="AlphaFoldDB" id="A0A0K6SBJ6"/>
<feature type="region of interest" description="Disordered" evidence="1">
    <location>
        <begin position="560"/>
        <end position="587"/>
    </location>
</feature>
<name>A0A0K6SBJ6_9ALVE</name>
<dbReference type="Pfam" id="PF03109">
    <property type="entry name" value="ABC1"/>
    <property type="match status" value="1"/>
</dbReference>
<reference evidence="3" key="1">
    <citation type="submission" date="2014-11" db="EMBL/GenBank/DDBJ databases">
        <title>Molecular phylogeny of cliff fern family Woodsiaceae with morphological implications.</title>
        <authorList>
            <person name="Shao Y.-Z."/>
            <person name="Wei R."/>
            <person name="Zhang X.-C."/>
        </authorList>
    </citation>
    <scope>NUCLEOTIDE SEQUENCE</scope>
</reference>
<feature type="compositionally biased region" description="Basic and acidic residues" evidence="1">
    <location>
        <begin position="561"/>
        <end position="587"/>
    </location>
</feature>
<dbReference type="EMBL" id="CDMZ01005902">
    <property type="protein sequence ID" value="CUC10945.1"/>
    <property type="molecule type" value="Genomic_DNA"/>
</dbReference>
<feature type="compositionally biased region" description="Basic and acidic residues" evidence="1">
    <location>
        <begin position="438"/>
        <end position="448"/>
    </location>
</feature>